<dbReference type="STRING" id="39060.SAMN05660706_14214"/>
<reference evidence="3" key="1">
    <citation type="submission" date="2016-10" db="EMBL/GenBank/DDBJ databases">
        <authorList>
            <person name="Varghese N."/>
            <person name="Submissions S."/>
        </authorList>
    </citation>
    <scope>NUCLEOTIDE SEQUENCE [LARGE SCALE GENOMIC DNA]</scope>
    <source>
        <strain evidence="3">DSM 3669</strain>
    </source>
</reference>
<dbReference type="AlphaFoldDB" id="A0A1I6EGF4"/>
<feature type="transmembrane region" description="Helical" evidence="1">
    <location>
        <begin position="46"/>
        <end position="70"/>
    </location>
</feature>
<dbReference type="EMBL" id="FOYM01000042">
    <property type="protein sequence ID" value="SFR16823.1"/>
    <property type="molecule type" value="Genomic_DNA"/>
</dbReference>
<name>A0A1I6EGF4_9FIRM</name>
<evidence type="ECO:0000313" key="3">
    <source>
        <dbReference type="Proteomes" id="UP000199584"/>
    </source>
</evidence>
<accession>A0A1I6EGF4</accession>
<organism evidence="2 3">
    <name type="scientific">Desulfoscipio geothermicus DSM 3669</name>
    <dbReference type="NCBI Taxonomy" id="1121426"/>
    <lineage>
        <taxon>Bacteria</taxon>
        <taxon>Bacillati</taxon>
        <taxon>Bacillota</taxon>
        <taxon>Clostridia</taxon>
        <taxon>Eubacteriales</taxon>
        <taxon>Desulfallaceae</taxon>
        <taxon>Desulfoscipio</taxon>
    </lineage>
</organism>
<evidence type="ECO:0000313" key="2">
    <source>
        <dbReference type="EMBL" id="SFR16823.1"/>
    </source>
</evidence>
<protein>
    <recommendedName>
        <fullName evidence="4">Haemolysin XhlA</fullName>
    </recommendedName>
</protein>
<evidence type="ECO:0008006" key="4">
    <source>
        <dbReference type="Google" id="ProtNLM"/>
    </source>
</evidence>
<keyword evidence="1" id="KW-1133">Transmembrane helix</keyword>
<dbReference type="Proteomes" id="UP000199584">
    <property type="component" value="Unassembled WGS sequence"/>
</dbReference>
<evidence type="ECO:0000256" key="1">
    <source>
        <dbReference type="SAM" id="Phobius"/>
    </source>
</evidence>
<keyword evidence="3" id="KW-1185">Reference proteome</keyword>
<keyword evidence="1" id="KW-0472">Membrane</keyword>
<sequence length="72" mass="8120">MVDLADEIMAIKIEQGKHAERLDDLEEYQRRQNGSLQRVEGKVERMYQMVIGLLGGVVASLILLVVNLVVKP</sequence>
<keyword evidence="1" id="KW-0812">Transmembrane</keyword>
<gene>
    <name evidence="2" type="ORF">SAMN05660706_14214</name>
</gene>
<proteinExistence type="predicted"/>